<keyword evidence="2" id="KW-1185">Reference proteome</keyword>
<comment type="caution">
    <text evidence="1">The sequence shown here is derived from an EMBL/GenBank/DDBJ whole genome shotgun (WGS) entry which is preliminary data.</text>
</comment>
<evidence type="ECO:0000313" key="1">
    <source>
        <dbReference type="EMBL" id="GFY78715.1"/>
    </source>
</evidence>
<dbReference type="AlphaFoldDB" id="A0A8X6YT17"/>
<protein>
    <submittedName>
        <fullName evidence="1">Uncharacterized protein</fullName>
    </submittedName>
</protein>
<dbReference type="Proteomes" id="UP000886998">
    <property type="component" value="Unassembled WGS sequence"/>
</dbReference>
<name>A0A8X6YT17_9ARAC</name>
<reference evidence="1" key="1">
    <citation type="submission" date="2020-08" db="EMBL/GenBank/DDBJ databases">
        <title>Multicomponent nature underlies the extraordinary mechanical properties of spider dragline silk.</title>
        <authorList>
            <person name="Kono N."/>
            <person name="Nakamura H."/>
            <person name="Mori M."/>
            <person name="Yoshida Y."/>
            <person name="Ohtoshi R."/>
            <person name="Malay A.D."/>
            <person name="Moran D.A.P."/>
            <person name="Tomita M."/>
            <person name="Numata K."/>
            <person name="Arakawa K."/>
        </authorList>
    </citation>
    <scope>NUCLEOTIDE SEQUENCE</scope>
</reference>
<organism evidence="1 2">
    <name type="scientific">Trichonephila inaurata madagascariensis</name>
    <dbReference type="NCBI Taxonomy" id="2747483"/>
    <lineage>
        <taxon>Eukaryota</taxon>
        <taxon>Metazoa</taxon>
        <taxon>Ecdysozoa</taxon>
        <taxon>Arthropoda</taxon>
        <taxon>Chelicerata</taxon>
        <taxon>Arachnida</taxon>
        <taxon>Araneae</taxon>
        <taxon>Araneomorphae</taxon>
        <taxon>Entelegynae</taxon>
        <taxon>Araneoidea</taxon>
        <taxon>Nephilidae</taxon>
        <taxon>Trichonephila</taxon>
        <taxon>Trichonephila inaurata</taxon>
    </lineage>
</organism>
<sequence length="125" mass="13989">MNHRAGAESLYCAACHVLLLTSSRKHVLSSGRQRQVHNLSSLKDEVHPVQIFCSRGSISKDYWDRVVVQSFNFNCSCFEAIVVNSNFMMKNTFNYNFCSTTLKSKFISIDIGITIGEAMAGLEVS</sequence>
<accession>A0A8X6YT17</accession>
<proteinExistence type="predicted"/>
<evidence type="ECO:0000313" key="2">
    <source>
        <dbReference type="Proteomes" id="UP000886998"/>
    </source>
</evidence>
<gene>
    <name evidence="1" type="ORF">TNIN_49531</name>
</gene>
<dbReference type="EMBL" id="BMAV01023156">
    <property type="protein sequence ID" value="GFY78715.1"/>
    <property type="molecule type" value="Genomic_DNA"/>
</dbReference>